<accession>F9RQS4</accession>
<proteinExistence type="predicted"/>
<gene>
    <name evidence="1" type="ORF">VIS19158_10077</name>
</gene>
<dbReference type="AlphaFoldDB" id="F9RQS4"/>
<sequence>MYGAAILLVNDLSFLKEVELMIVPIKVTDEGEHYFEIPDEYLDELGWQTGDSVIWTQNEDGSFSLNKKENES</sequence>
<reference evidence="1 2" key="1">
    <citation type="journal article" date="2012" name="Int. J. Syst. Evol. Microbiol.">
        <title>Vibrio caribbeanicus sp. nov., isolated from the marine sponge Scleritoderma cyanea.</title>
        <authorList>
            <person name="Hoffmann M."/>
            <person name="Monday S.R."/>
            <person name="Allard M.W."/>
            <person name="Strain E.A."/>
            <person name="Whittaker P."/>
            <person name="Naum M."/>
            <person name="McCarthy P.J."/>
            <person name="Lopez J.V."/>
            <person name="Fischer M."/>
            <person name="Brown E.W."/>
        </authorList>
    </citation>
    <scope>NUCLEOTIDE SEQUENCE [LARGE SCALE GENOMIC DNA]</scope>
    <source>
        <strain evidence="1 2">LMG 19158</strain>
    </source>
</reference>
<evidence type="ECO:0008006" key="3">
    <source>
        <dbReference type="Google" id="ProtNLM"/>
    </source>
</evidence>
<name>F9RQS4_9VIBR</name>
<organism evidence="1 2">
    <name type="scientific">Vibrio scophthalmi LMG 19158</name>
    <dbReference type="NCBI Taxonomy" id="870967"/>
    <lineage>
        <taxon>Bacteria</taxon>
        <taxon>Pseudomonadati</taxon>
        <taxon>Pseudomonadota</taxon>
        <taxon>Gammaproteobacteria</taxon>
        <taxon>Vibrionales</taxon>
        <taxon>Vibrionaceae</taxon>
        <taxon>Vibrio</taxon>
    </lineage>
</organism>
<dbReference type="Proteomes" id="UP000004349">
    <property type="component" value="Unassembled WGS sequence"/>
</dbReference>
<comment type="caution">
    <text evidence="1">The sequence shown here is derived from an EMBL/GenBank/DDBJ whole genome shotgun (WGS) entry which is preliminary data.</text>
</comment>
<dbReference type="EMBL" id="AFWE01000171">
    <property type="protein sequence ID" value="EGU33890.1"/>
    <property type="molecule type" value="Genomic_DNA"/>
</dbReference>
<protein>
    <recommendedName>
        <fullName evidence="3">SpoVT-AbrB domain-containing protein</fullName>
    </recommendedName>
</protein>
<evidence type="ECO:0000313" key="1">
    <source>
        <dbReference type="EMBL" id="EGU33890.1"/>
    </source>
</evidence>
<evidence type="ECO:0000313" key="2">
    <source>
        <dbReference type="Proteomes" id="UP000004349"/>
    </source>
</evidence>